<evidence type="ECO:0000313" key="4">
    <source>
        <dbReference type="Proteomes" id="UP001250932"/>
    </source>
</evidence>
<dbReference type="Pfam" id="PF07589">
    <property type="entry name" value="PEP-CTERM"/>
    <property type="match status" value="1"/>
</dbReference>
<dbReference type="EMBL" id="JAQOUE010000001">
    <property type="protein sequence ID" value="MDT7043526.1"/>
    <property type="molecule type" value="Genomic_DNA"/>
</dbReference>
<keyword evidence="4" id="KW-1185">Reference proteome</keyword>
<dbReference type="Gene3D" id="3.40.50.410">
    <property type="entry name" value="von Willebrand factor, type A domain"/>
    <property type="match status" value="1"/>
</dbReference>
<dbReference type="SUPFAM" id="SSF53300">
    <property type="entry name" value="vWA-like"/>
    <property type="match status" value="1"/>
</dbReference>
<evidence type="ECO:0000313" key="3">
    <source>
        <dbReference type="EMBL" id="MDT7043526.1"/>
    </source>
</evidence>
<comment type="caution">
    <text evidence="3">The sequence shown here is derived from an EMBL/GenBank/DDBJ whole genome shotgun (WGS) entry which is preliminary data.</text>
</comment>
<proteinExistence type="predicted"/>
<name>A0ABU3KAS6_9BACT</name>
<dbReference type="Pfam" id="PF06707">
    <property type="entry name" value="DUF1194"/>
    <property type="match status" value="1"/>
</dbReference>
<feature type="chain" id="PRO_5046282010" evidence="1">
    <location>
        <begin position="31"/>
        <end position="257"/>
    </location>
</feature>
<gene>
    <name evidence="3" type="ORF">PPG34_14300</name>
</gene>
<dbReference type="InterPro" id="IPR010607">
    <property type="entry name" value="DUF1194"/>
</dbReference>
<dbReference type="Proteomes" id="UP001250932">
    <property type="component" value="Unassembled WGS sequence"/>
</dbReference>
<feature type="signal peptide" evidence="1">
    <location>
        <begin position="1"/>
        <end position="30"/>
    </location>
</feature>
<evidence type="ECO:0000259" key="2">
    <source>
        <dbReference type="Pfam" id="PF07589"/>
    </source>
</evidence>
<keyword evidence="1" id="KW-0732">Signal</keyword>
<dbReference type="NCBIfam" id="TIGR02595">
    <property type="entry name" value="PEP_CTERM"/>
    <property type="match status" value="1"/>
</dbReference>
<feature type="domain" description="Ice-binding protein C-terminal" evidence="2">
    <location>
        <begin position="231"/>
        <end position="252"/>
    </location>
</feature>
<sequence length="257" mass="26584">MINFSHIKKTALSFFAMSALCLAMTTQAQATAVDVELQLLVDISGSVDSTEFALQRTGYINAFKSAAVQTAISNGTIGSIAVQLIYWSGSGQQSVAVDWMEMNSLASANTFETTLLAAGRPYSGLTAPGSAINFGVGEFSGNGFDGALQVMDVSGDGTQNNGASTSAARNAALLAGIDQINGLPIGGSSLETWYQNNVQGGTDSFVILAGSFADFQAAIEQKLVSEISGNPVPEPSTMILLGSGLIGLVGYRMKKQA</sequence>
<organism evidence="3 4">
    <name type="scientific">Candidatus Nitronereus thalassa</name>
    <dbReference type="NCBI Taxonomy" id="3020898"/>
    <lineage>
        <taxon>Bacteria</taxon>
        <taxon>Pseudomonadati</taxon>
        <taxon>Nitrospirota</taxon>
        <taxon>Nitrospiria</taxon>
        <taxon>Nitrospirales</taxon>
        <taxon>Nitrospiraceae</taxon>
        <taxon>Candidatus Nitronereus</taxon>
    </lineage>
</organism>
<protein>
    <submittedName>
        <fullName evidence="3">DUF1194 domain-containing protein</fullName>
    </submittedName>
</protein>
<evidence type="ECO:0000256" key="1">
    <source>
        <dbReference type="SAM" id="SignalP"/>
    </source>
</evidence>
<dbReference type="RefSeq" id="WP_313834093.1">
    <property type="nucleotide sequence ID" value="NZ_JAQOUE010000001.1"/>
</dbReference>
<reference evidence="3 4" key="1">
    <citation type="journal article" date="2023" name="ISME J.">
        <title>Cultivation and genomic characterization of novel and ubiquitous marine nitrite-oxidizing bacteria from the Nitrospirales.</title>
        <authorList>
            <person name="Mueller A.J."/>
            <person name="Daebeler A."/>
            <person name="Herbold C.W."/>
            <person name="Kirkegaard R.H."/>
            <person name="Daims H."/>
        </authorList>
    </citation>
    <scope>NUCLEOTIDE SEQUENCE [LARGE SCALE GENOMIC DNA]</scope>
    <source>
        <strain evidence="3 4">EB</strain>
    </source>
</reference>
<dbReference type="InterPro" id="IPR036465">
    <property type="entry name" value="vWFA_dom_sf"/>
</dbReference>
<dbReference type="InterPro" id="IPR013424">
    <property type="entry name" value="Ice-binding_C"/>
</dbReference>
<accession>A0ABU3KAS6</accession>